<evidence type="ECO:0000313" key="1">
    <source>
        <dbReference type="EMBL" id="MEJ8476642.1"/>
    </source>
</evidence>
<comment type="caution">
    <text evidence="1">The sequence shown here is derived from an EMBL/GenBank/DDBJ whole genome shotgun (WGS) entry which is preliminary data.</text>
</comment>
<dbReference type="EMBL" id="JBAKIA010000022">
    <property type="protein sequence ID" value="MEJ8476642.1"/>
    <property type="molecule type" value="Genomic_DNA"/>
</dbReference>
<gene>
    <name evidence="1" type="ORF">V6575_21355</name>
</gene>
<protein>
    <submittedName>
        <fullName evidence="1">Uncharacterized protein</fullName>
    </submittedName>
</protein>
<organism evidence="1 2">
    <name type="scientific">Roseibium algae</name>
    <dbReference type="NCBI Taxonomy" id="3123038"/>
    <lineage>
        <taxon>Bacteria</taxon>
        <taxon>Pseudomonadati</taxon>
        <taxon>Pseudomonadota</taxon>
        <taxon>Alphaproteobacteria</taxon>
        <taxon>Hyphomicrobiales</taxon>
        <taxon>Stappiaceae</taxon>
        <taxon>Roseibium</taxon>
    </lineage>
</organism>
<reference evidence="1 2" key="1">
    <citation type="submission" date="2024-02" db="EMBL/GenBank/DDBJ databases">
        <title>Roseibium algae sp. nov., isolated from marine alga (Grateloupia sp.), showing potential in myo-inositol conversion.</title>
        <authorList>
            <person name="Wang Y."/>
        </authorList>
    </citation>
    <scope>NUCLEOTIDE SEQUENCE [LARGE SCALE GENOMIC DNA]</scope>
    <source>
        <strain evidence="1 2">H3510</strain>
    </source>
</reference>
<dbReference type="RefSeq" id="WP_340277317.1">
    <property type="nucleotide sequence ID" value="NZ_JBAKIA010000022.1"/>
</dbReference>
<dbReference type="Proteomes" id="UP001385499">
    <property type="component" value="Unassembled WGS sequence"/>
</dbReference>
<name>A0ABU8TR82_9HYPH</name>
<proteinExistence type="predicted"/>
<sequence length="89" mass="10576">MIAFEDIQDVEDWLEPLGYEAFWQAVEPWSVFAVDDRAHFDDVLARNATDMDTMLTCLKAEVRILLTERLDLKRRLHEPQDRAYLTRLH</sequence>
<keyword evidence="2" id="KW-1185">Reference proteome</keyword>
<accession>A0ABU8TR82</accession>
<evidence type="ECO:0000313" key="2">
    <source>
        <dbReference type="Proteomes" id="UP001385499"/>
    </source>
</evidence>